<comment type="caution">
    <text evidence="2">The sequence shown here is derived from an EMBL/GenBank/DDBJ whole genome shotgun (WGS) entry which is preliminary data.</text>
</comment>
<dbReference type="Proteomes" id="UP000053237">
    <property type="component" value="Unassembled WGS sequence"/>
</dbReference>
<evidence type="ECO:0000259" key="1">
    <source>
        <dbReference type="PROSITE" id="PS50011"/>
    </source>
</evidence>
<name>A0A024GGK2_9STRA</name>
<dbReference type="EMBL" id="CAIX01000104">
    <property type="protein sequence ID" value="CCI45670.1"/>
    <property type="molecule type" value="Genomic_DNA"/>
</dbReference>
<dbReference type="SMART" id="SM00220">
    <property type="entry name" value="S_TKc"/>
    <property type="match status" value="1"/>
</dbReference>
<dbReference type="InParanoid" id="A0A024GGK2"/>
<dbReference type="PROSITE" id="PS00108">
    <property type="entry name" value="PROTEIN_KINASE_ST"/>
    <property type="match status" value="1"/>
</dbReference>
<dbReference type="InterPro" id="IPR000719">
    <property type="entry name" value="Prot_kinase_dom"/>
</dbReference>
<dbReference type="AlphaFoldDB" id="A0A024GGK2"/>
<organism evidence="2 3">
    <name type="scientific">Albugo candida</name>
    <dbReference type="NCBI Taxonomy" id="65357"/>
    <lineage>
        <taxon>Eukaryota</taxon>
        <taxon>Sar</taxon>
        <taxon>Stramenopiles</taxon>
        <taxon>Oomycota</taxon>
        <taxon>Peronosporomycetes</taxon>
        <taxon>Albuginales</taxon>
        <taxon>Albuginaceae</taxon>
        <taxon>Albugo</taxon>
    </lineage>
</organism>
<sequence length="484" mass="55796">MTLNLLFACGNARHSTGDHIPNRKSRRRFEYLRSKWSHIDSHKARKSVRYSKAASEDLTVSDDFDFERTSIAGRKHGFHRTYTQEVMIKTIQVDWINIFVSRILRLVIGRKPYLEYLRIEGQVRQRQYIGLDTTMKRLEKNKLLVEFKSSGKDVIAYNPAENNDERDYIKYCDVHHRVADPRWVLKFNSKEERDCWARKIQDALDLYVWLRRYKLGRLIAQSDGTTVVECFSQAEKADGRSKLLSVMKLIKVDSMQQIRRVKEEIAIHQMISNPAKQHNNVLRMFDWHRQDGHGYLILEHCNGGDLHDLILENGKLDETTAKTIFKQLLIAIQYLHGRGIIHMDVKPENILIQNHSNGTIGVKLGDFGAARRIDSSCNVSSLSCTIGFAAPEILVGGFVTPAADVFSAGVVLYSMLAGYRPFLANNDEEARRDCIEGKYDFEGFAWRNVSDSAKDLIRKMLHTSFKDRITIDSILCDYSWTKNS</sequence>
<reference evidence="2 3" key="1">
    <citation type="submission" date="2012-05" db="EMBL/GenBank/DDBJ databases">
        <title>Recombination and specialization in a pathogen metapopulation.</title>
        <authorList>
            <person name="Gardiner A."/>
            <person name="Kemen E."/>
            <person name="Schultz-Larsen T."/>
            <person name="MacLean D."/>
            <person name="Van Oosterhout C."/>
            <person name="Jones J.D.G."/>
        </authorList>
    </citation>
    <scope>NUCLEOTIDE SEQUENCE [LARGE SCALE GENOMIC DNA]</scope>
    <source>
        <strain evidence="2 3">Ac Nc2</strain>
    </source>
</reference>
<dbReference type="SUPFAM" id="SSF56112">
    <property type="entry name" value="Protein kinase-like (PK-like)"/>
    <property type="match status" value="1"/>
</dbReference>
<dbReference type="PANTHER" id="PTHR24347">
    <property type="entry name" value="SERINE/THREONINE-PROTEIN KINASE"/>
    <property type="match status" value="1"/>
</dbReference>
<dbReference type="OrthoDB" id="541276at2759"/>
<dbReference type="Gene3D" id="1.10.510.10">
    <property type="entry name" value="Transferase(Phosphotransferase) domain 1"/>
    <property type="match status" value="1"/>
</dbReference>
<dbReference type="STRING" id="65357.A0A024GGK2"/>
<evidence type="ECO:0000313" key="2">
    <source>
        <dbReference type="EMBL" id="CCI45670.1"/>
    </source>
</evidence>
<dbReference type="GO" id="GO:0005524">
    <property type="term" value="F:ATP binding"/>
    <property type="evidence" value="ECO:0007669"/>
    <property type="project" value="InterPro"/>
</dbReference>
<accession>A0A024GGK2</accession>
<dbReference type="InterPro" id="IPR008271">
    <property type="entry name" value="Ser/Thr_kinase_AS"/>
</dbReference>
<dbReference type="Pfam" id="PF00069">
    <property type="entry name" value="Pkinase"/>
    <property type="match status" value="1"/>
</dbReference>
<protein>
    <recommendedName>
        <fullName evidence="1">Protein kinase domain-containing protein</fullName>
    </recommendedName>
</protein>
<gene>
    <name evidence="2" type="ORF">BN9_065670</name>
</gene>
<evidence type="ECO:0000313" key="3">
    <source>
        <dbReference type="Proteomes" id="UP000053237"/>
    </source>
</evidence>
<dbReference type="GO" id="GO:0004672">
    <property type="term" value="F:protein kinase activity"/>
    <property type="evidence" value="ECO:0007669"/>
    <property type="project" value="InterPro"/>
</dbReference>
<proteinExistence type="predicted"/>
<dbReference type="InterPro" id="IPR011009">
    <property type="entry name" value="Kinase-like_dom_sf"/>
</dbReference>
<dbReference type="PROSITE" id="PS50011">
    <property type="entry name" value="PROTEIN_KINASE_DOM"/>
    <property type="match status" value="1"/>
</dbReference>
<feature type="domain" description="Protein kinase" evidence="1">
    <location>
        <begin position="213"/>
        <end position="481"/>
    </location>
</feature>
<keyword evidence="3" id="KW-1185">Reference proteome</keyword>